<keyword evidence="3" id="KW-1185">Reference proteome</keyword>
<feature type="domain" description="Protein kinase" evidence="1">
    <location>
        <begin position="1"/>
        <end position="130"/>
    </location>
</feature>
<dbReference type="EMBL" id="JARQWQ010000028">
    <property type="protein sequence ID" value="KAK2562719.1"/>
    <property type="molecule type" value="Genomic_DNA"/>
</dbReference>
<dbReference type="GO" id="GO:0004672">
    <property type="term" value="F:protein kinase activity"/>
    <property type="evidence" value="ECO:0007669"/>
    <property type="project" value="InterPro"/>
</dbReference>
<name>A0AAD9QK87_ACRCE</name>
<evidence type="ECO:0000313" key="3">
    <source>
        <dbReference type="Proteomes" id="UP001249851"/>
    </source>
</evidence>
<protein>
    <recommendedName>
        <fullName evidence="1">Protein kinase domain-containing protein</fullName>
    </recommendedName>
</protein>
<dbReference type="AlphaFoldDB" id="A0AAD9QK87"/>
<dbReference type="Proteomes" id="UP001249851">
    <property type="component" value="Unassembled WGS sequence"/>
</dbReference>
<comment type="caution">
    <text evidence="2">The sequence shown here is derived from an EMBL/GenBank/DDBJ whole genome shotgun (WGS) entry which is preliminary data.</text>
</comment>
<proteinExistence type="predicted"/>
<gene>
    <name evidence="2" type="ORF">P5673_014428</name>
</gene>
<dbReference type="GO" id="GO:0005524">
    <property type="term" value="F:ATP binding"/>
    <property type="evidence" value="ECO:0007669"/>
    <property type="project" value="InterPro"/>
</dbReference>
<reference evidence="2" key="1">
    <citation type="journal article" date="2023" name="G3 (Bethesda)">
        <title>Whole genome assembly and annotation of the endangered Caribbean coral Acropora cervicornis.</title>
        <authorList>
            <person name="Selwyn J.D."/>
            <person name="Vollmer S.V."/>
        </authorList>
    </citation>
    <scope>NUCLEOTIDE SEQUENCE</scope>
    <source>
        <strain evidence="2">K2</strain>
    </source>
</reference>
<reference evidence="2" key="2">
    <citation type="journal article" date="2023" name="Science">
        <title>Genomic signatures of disease resistance in endangered staghorn corals.</title>
        <authorList>
            <person name="Vollmer S.V."/>
            <person name="Selwyn J.D."/>
            <person name="Despard B.A."/>
            <person name="Roesel C.L."/>
        </authorList>
    </citation>
    <scope>NUCLEOTIDE SEQUENCE</scope>
    <source>
        <strain evidence="2">K2</strain>
    </source>
</reference>
<evidence type="ECO:0000259" key="1">
    <source>
        <dbReference type="PROSITE" id="PS50011"/>
    </source>
</evidence>
<sequence length="141" mass="15600">MAPELLLKEMALSTASIEDLKLADIWALGMIFFTMINPNLKSPYILEIRSQGEISSQKQRKSFITSLVRGERYPLQDAKYEIARANVSQASAVELFDEQLATQFKERGSNDIVQMDSTPSNDGTSACPFLSVAVGMSFSLV</sequence>
<dbReference type="InterPro" id="IPR000719">
    <property type="entry name" value="Prot_kinase_dom"/>
</dbReference>
<organism evidence="2 3">
    <name type="scientific">Acropora cervicornis</name>
    <name type="common">Staghorn coral</name>
    <dbReference type="NCBI Taxonomy" id="6130"/>
    <lineage>
        <taxon>Eukaryota</taxon>
        <taxon>Metazoa</taxon>
        <taxon>Cnidaria</taxon>
        <taxon>Anthozoa</taxon>
        <taxon>Hexacorallia</taxon>
        <taxon>Scleractinia</taxon>
        <taxon>Astrocoeniina</taxon>
        <taxon>Acroporidae</taxon>
        <taxon>Acropora</taxon>
    </lineage>
</organism>
<dbReference type="PROSITE" id="PS50011">
    <property type="entry name" value="PROTEIN_KINASE_DOM"/>
    <property type="match status" value="1"/>
</dbReference>
<accession>A0AAD9QK87</accession>
<evidence type="ECO:0000313" key="2">
    <source>
        <dbReference type="EMBL" id="KAK2562719.1"/>
    </source>
</evidence>